<organism evidence="2">
    <name type="scientific">Photorhabdus akhurstii</name>
    <dbReference type="NCBI Taxonomy" id="171438"/>
    <lineage>
        <taxon>Bacteria</taxon>
        <taxon>Pseudomonadati</taxon>
        <taxon>Pseudomonadota</taxon>
        <taxon>Gammaproteobacteria</taxon>
        <taxon>Enterobacterales</taxon>
        <taxon>Morganellaceae</taxon>
        <taxon>Photorhabdus</taxon>
    </lineage>
</organism>
<dbReference type="EMBL" id="MT135118">
    <property type="protein sequence ID" value="QNV47932.1"/>
    <property type="molecule type" value="Genomic_DNA"/>
</dbReference>
<evidence type="ECO:0000256" key="1">
    <source>
        <dbReference type="SAM" id="MobiDB-lite"/>
    </source>
</evidence>
<feature type="region of interest" description="Disordered" evidence="1">
    <location>
        <begin position="298"/>
        <end position="319"/>
    </location>
</feature>
<proteinExistence type="predicted"/>
<reference evidence="2" key="1">
    <citation type="submission" date="2020-03" db="EMBL/GenBank/DDBJ databases">
        <authorList>
            <person name="Ahuja A."/>
            <person name="Somvanshi V.S."/>
        </authorList>
    </citation>
    <scope>NUCLEOTIDE SEQUENCE</scope>
    <source>
        <strain evidence="2">IARI-SGMS1</strain>
    </source>
</reference>
<protein>
    <submittedName>
        <fullName evidence="2">Galtox</fullName>
    </submittedName>
</protein>
<evidence type="ECO:0000313" key="2">
    <source>
        <dbReference type="EMBL" id="QNV47932.1"/>
    </source>
</evidence>
<dbReference type="CDD" id="cd21073">
    <property type="entry name" value="toxin_BteA-MLD_like"/>
    <property type="match status" value="1"/>
</dbReference>
<sequence>MQFMLEKVMPISSISGHVPLSQTQAPQHTVSSPLLEQGNRLFEQSVRRGSLHFQSSDLKHLIAELRQLQSAPNSAQAQRVQDAIQHWENHHPKEVAARSTRLAELKQALAEQGAMVRTFQPKVMTTGPQAMLQQAMPALQKMGTYACTDAGTFVSKQNPHYQQIMERLKLFNDNPDRLRGNNQANMMSNMAAIAARQGNVSLNQLQSIAARVAQAQAGCCTTLAYSAAAELVKHNQDNQQRIEVVAHRGSKGHTQTHCFVVVGRDPSSELSKPETWGKQAHVIDPWAATIGGRLQGTPSNPPIANLWPPTESVFDNHKE</sequence>
<name>A0A7L7S4C5_9GAMM</name>
<accession>A0A7L7S4C5</accession>
<dbReference type="AlphaFoldDB" id="A0A7L7S4C5"/>